<comment type="catalytic activity">
    <reaction evidence="7">
        <text>L-threonyl-[protein] + ATP = O-phospho-L-threonyl-[protein] + ADP + H(+)</text>
        <dbReference type="Rhea" id="RHEA:46608"/>
        <dbReference type="Rhea" id="RHEA-COMP:11060"/>
        <dbReference type="Rhea" id="RHEA-COMP:11605"/>
        <dbReference type="ChEBI" id="CHEBI:15378"/>
        <dbReference type="ChEBI" id="CHEBI:30013"/>
        <dbReference type="ChEBI" id="CHEBI:30616"/>
        <dbReference type="ChEBI" id="CHEBI:61977"/>
        <dbReference type="ChEBI" id="CHEBI:456216"/>
        <dbReference type="EC" id="2.7.11.1"/>
    </reaction>
</comment>
<gene>
    <name evidence="13" type="ORF">CYJ25_03840</name>
</gene>
<feature type="transmembrane region" description="Helical" evidence="10">
    <location>
        <begin position="387"/>
        <end position="410"/>
    </location>
</feature>
<dbReference type="PROSITE" id="PS00108">
    <property type="entry name" value="PROTEIN_KINASE_ST"/>
    <property type="match status" value="1"/>
</dbReference>
<feature type="compositionally biased region" description="Basic and acidic residues" evidence="9">
    <location>
        <begin position="1"/>
        <end position="11"/>
    </location>
</feature>
<dbReference type="Gene3D" id="3.30.200.20">
    <property type="entry name" value="Phosphorylase Kinase, domain 1"/>
    <property type="match status" value="1"/>
</dbReference>
<dbReference type="Proteomes" id="UP000234545">
    <property type="component" value="Unassembled WGS sequence"/>
</dbReference>
<dbReference type="CDD" id="cd06577">
    <property type="entry name" value="PASTA_pknB"/>
    <property type="match status" value="4"/>
</dbReference>
<evidence type="ECO:0000256" key="6">
    <source>
        <dbReference type="ARBA" id="ARBA00022840"/>
    </source>
</evidence>
<dbReference type="InterPro" id="IPR005543">
    <property type="entry name" value="PASTA_dom"/>
</dbReference>
<feature type="region of interest" description="Disordered" evidence="9">
    <location>
        <begin position="1"/>
        <end position="45"/>
    </location>
</feature>
<protein>
    <recommendedName>
        <fullName evidence="1">non-specific serine/threonine protein kinase</fullName>
        <ecNumber evidence="1">2.7.11.1</ecNumber>
    </recommendedName>
</protein>
<dbReference type="SMART" id="SM00220">
    <property type="entry name" value="S_TKc"/>
    <property type="match status" value="1"/>
</dbReference>
<evidence type="ECO:0000256" key="9">
    <source>
        <dbReference type="SAM" id="MobiDB-lite"/>
    </source>
</evidence>
<keyword evidence="10" id="KW-0812">Transmembrane</keyword>
<dbReference type="SUPFAM" id="SSF56112">
    <property type="entry name" value="Protein kinase-like (PK-like)"/>
    <property type="match status" value="1"/>
</dbReference>
<dbReference type="PANTHER" id="PTHR43289:SF34">
    <property type="entry name" value="SERINE_THREONINE-PROTEIN KINASE YBDM-RELATED"/>
    <property type="match status" value="1"/>
</dbReference>
<feature type="domain" description="Protein kinase" evidence="11">
    <location>
        <begin position="59"/>
        <end position="315"/>
    </location>
</feature>
<keyword evidence="10" id="KW-0472">Membrane</keyword>
<feature type="domain" description="PASTA" evidence="12">
    <location>
        <begin position="414"/>
        <end position="481"/>
    </location>
</feature>
<evidence type="ECO:0000259" key="12">
    <source>
        <dbReference type="PROSITE" id="PS51178"/>
    </source>
</evidence>
<dbReference type="PROSITE" id="PS51178">
    <property type="entry name" value="PASTA"/>
    <property type="match status" value="4"/>
</dbReference>
<dbReference type="Gene3D" id="1.10.510.10">
    <property type="entry name" value="Transferase(Phosphotransferase) domain 1"/>
    <property type="match status" value="1"/>
</dbReference>
<dbReference type="Pfam" id="PF03793">
    <property type="entry name" value="PASTA"/>
    <property type="match status" value="4"/>
</dbReference>
<keyword evidence="4" id="KW-0547">Nucleotide-binding</keyword>
<dbReference type="GO" id="GO:0004674">
    <property type="term" value="F:protein serine/threonine kinase activity"/>
    <property type="evidence" value="ECO:0007669"/>
    <property type="project" value="UniProtKB-KW"/>
</dbReference>
<dbReference type="InterPro" id="IPR000719">
    <property type="entry name" value="Prot_kinase_dom"/>
</dbReference>
<dbReference type="SMART" id="SM00740">
    <property type="entry name" value="PASTA"/>
    <property type="match status" value="4"/>
</dbReference>
<sequence length="680" mass="72550">MTDFDSDRRTPDAGSQPTERLQTLPGHLVAPELPEPNDLSSPTSDQIDPLLGMLIDSRYRVIHLLARGGMATVYVAQDERLERPVALKIMHPHLAQSQDYVARFRREARSAARIIHPGVVSVFDQGVVAGQGFLVMELIDGPNLRTVLNEQGSFTVGQTLSYVHDVLDALRAAHRVGVIHRDIKPENVLVPADPPARVTDFGLARAASEVSLSTTGSMLGTVAYIAPEVALSHDVDQRTDLYAVGIMAFEMLTGSVPWEGENAIQIATHHVNDPIPMPSTLVSWLPREIDDFISALAATNPDERPTDAGEALELLSRVEIGLPEEILTRRADVAPKVASSAGETATWEHLGVTSSLPPNGHSTSRTVVQAAGVQGAMHSPKKNRRSFIGKFLAIIAFVAIIGGVGGWWWWNEYGPGSYLTMPQTAGRSSQAVKSELAALGLGVIEEEAFSDTVQSGIVISSDPDGGQPVHKNAEVRVTTSKGIDMRAVPDLVGKNKSEIETLLTDAGLAVGTINEEYSEEIAKDIVISQSLDPDTSIPHDTKIDVVVSKGREPLTVPDLMAMSSADAQAAIEALGLVASPSEEYSDSVAEGSLISQTTAAGTTLYKGDKVEYVVSKGPETVEVPSITGKQEAEAKRILEAAGLNVTVQRVLGGVFGTARYTDPDAGTVVKKGSTVTLFIV</sequence>
<evidence type="ECO:0000256" key="5">
    <source>
        <dbReference type="ARBA" id="ARBA00022777"/>
    </source>
</evidence>
<evidence type="ECO:0000259" key="11">
    <source>
        <dbReference type="PROSITE" id="PS50011"/>
    </source>
</evidence>
<keyword evidence="2 13" id="KW-0723">Serine/threonine-protein kinase</keyword>
<dbReference type="Gene3D" id="3.30.10.20">
    <property type="match status" value="4"/>
</dbReference>
<comment type="caution">
    <text evidence="13">The sequence shown here is derived from an EMBL/GenBank/DDBJ whole genome shotgun (WGS) entry which is preliminary data.</text>
</comment>
<feature type="domain" description="PASTA" evidence="12">
    <location>
        <begin position="482"/>
        <end position="549"/>
    </location>
</feature>
<dbReference type="GO" id="GO:0005524">
    <property type="term" value="F:ATP binding"/>
    <property type="evidence" value="ECO:0007669"/>
    <property type="project" value="UniProtKB-KW"/>
</dbReference>
<keyword evidence="6" id="KW-0067">ATP-binding</keyword>
<keyword evidence="3" id="KW-0808">Transferase</keyword>
<evidence type="ECO:0000256" key="10">
    <source>
        <dbReference type="SAM" id="Phobius"/>
    </source>
</evidence>
<evidence type="ECO:0000313" key="13">
    <source>
        <dbReference type="EMBL" id="PKY66667.1"/>
    </source>
</evidence>
<dbReference type="EMBL" id="PKKJ01000002">
    <property type="protein sequence ID" value="PKY66667.1"/>
    <property type="molecule type" value="Genomic_DNA"/>
</dbReference>
<dbReference type="CDD" id="cd14014">
    <property type="entry name" value="STKc_PknB_like"/>
    <property type="match status" value="1"/>
</dbReference>
<dbReference type="PROSITE" id="PS50011">
    <property type="entry name" value="PROTEIN_KINASE_DOM"/>
    <property type="match status" value="1"/>
</dbReference>
<name>A0A2I1I6B0_9ACTO</name>
<evidence type="ECO:0000256" key="3">
    <source>
        <dbReference type="ARBA" id="ARBA00022679"/>
    </source>
</evidence>
<proteinExistence type="predicted"/>
<dbReference type="PANTHER" id="PTHR43289">
    <property type="entry name" value="MITOGEN-ACTIVATED PROTEIN KINASE KINASE KINASE 20-RELATED"/>
    <property type="match status" value="1"/>
</dbReference>
<comment type="catalytic activity">
    <reaction evidence="8">
        <text>L-seryl-[protein] + ATP = O-phospho-L-seryl-[protein] + ADP + H(+)</text>
        <dbReference type="Rhea" id="RHEA:17989"/>
        <dbReference type="Rhea" id="RHEA-COMP:9863"/>
        <dbReference type="Rhea" id="RHEA-COMP:11604"/>
        <dbReference type="ChEBI" id="CHEBI:15378"/>
        <dbReference type="ChEBI" id="CHEBI:29999"/>
        <dbReference type="ChEBI" id="CHEBI:30616"/>
        <dbReference type="ChEBI" id="CHEBI:83421"/>
        <dbReference type="ChEBI" id="CHEBI:456216"/>
        <dbReference type="EC" id="2.7.11.1"/>
    </reaction>
</comment>
<feature type="domain" description="PASTA" evidence="12">
    <location>
        <begin position="550"/>
        <end position="616"/>
    </location>
</feature>
<keyword evidence="5 13" id="KW-0418">Kinase</keyword>
<evidence type="ECO:0000256" key="1">
    <source>
        <dbReference type="ARBA" id="ARBA00012513"/>
    </source>
</evidence>
<evidence type="ECO:0000256" key="7">
    <source>
        <dbReference type="ARBA" id="ARBA00047899"/>
    </source>
</evidence>
<dbReference type="FunFam" id="3.30.200.20:FF:000035">
    <property type="entry name" value="Serine/threonine protein kinase Stk1"/>
    <property type="match status" value="1"/>
</dbReference>
<reference evidence="13 14" key="1">
    <citation type="submission" date="2017-12" db="EMBL/GenBank/DDBJ databases">
        <title>Phylogenetic diversity of female urinary microbiome.</title>
        <authorList>
            <person name="Thomas-White K."/>
            <person name="Wolfe A.J."/>
        </authorList>
    </citation>
    <scope>NUCLEOTIDE SEQUENCE [LARGE SCALE GENOMIC DNA]</scope>
    <source>
        <strain evidence="13 14">UMB0250</strain>
    </source>
</reference>
<dbReference type="OrthoDB" id="9762169at2"/>
<feature type="domain" description="PASTA" evidence="12">
    <location>
        <begin position="617"/>
        <end position="680"/>
    </location>
</feature>
<dbReference type="InterPro" id="IPR011009">
    <property type="entry name" value="Kinase-like_dom_sf"/>
</dbReference>
<dbReference type="AlphaFoldDB" id="A0A2I1I6B0"/>
<dbReference type="RefSeq" id="WP_101627878.1">
    <property type="nucleotide sequence ID" value="NZ_PKKJ01000002.1"/>
</dbReference>
<keyword evidence="10" id="KW-1133">Transmembrane helix</keyword>
<evidence type="ECO:0000313" key="14">
    <source>
        <dbReference type="Proteomes" id="UP000234545"/>
    </source>
</evidence>
<organism evidence="13 14">
    <name type="scientific">Schaalia turicensis</name>
    <dbReference type="NCBI Taxonomy" id="131111"/>
    <lineage>
        <taxon>Bacteria</taxon>
        <taxon>Bacillati</taxon>
        <taxon>Actinomycetota</taxon>
        <taxon>Actinomycetes</taxon>
        <taxon>Actinomycetales</taxon>
        <taxon>Actinomycetaceae</taxon>
        <taxon>Schaalia</taxon>
    </lineage>
</organism>
<evidence type="ECO:0000256" key="8">
    <source>
        <dbReference type="ARBA" id="ARBA00048679"/>
    </source>
</evidence>
<evidence type="ECO:0000256" key="2">
    <source>
        <dbReference type="ARBA" id="ARBA00022527"/>
    </source>
</evidence>
<dbReference type="NCBIfam" id="NF033483">
    <property type="entry name" value="PknB_PASTA_kin"/>
    <property type="match status" value="1"/>
</dbReference>
<evidence type="ECO:0000256" key="4">
    <source>
        <dbReference type="ARBA" id="ARBA00022741"/>
    </source>
</evidence>
<dbReference type="InterPro" id="IPR008271">
    <property type="entry name" value="Ser/Thr_kinase_AS"/>
</dbReference>
<accession>A0A2I1I6B0</accession>
<dbReference type="EC" id="2.7.11.1" evidence="1"/>
<dbReference type="Pfam" id="PF00069">
    <property type="entry name" value="Pkinase"/>
    <property type="match status" value="1"/>
</dbReference>